<dbReference type="PANTHER" id="PTHR45527:SF1">
    <property type="entry name" value="FATTY ACID SYNTHASE"/>
    <property type="match status" value="1"/>
</dbReference>
<dbReference type="Gene3D" id="3.30.300.30">
    <property type="match status" value="2"/>
</dbReference>
<dbReference type="SMART" id="SM00823">
    <property type="entry name" value="PKS_PP"/>
    <property type="match status" value="2"/>
</dbReference>
<feature type="domain" description="Carrier" evidence="7">
    <location>
        <begin position="1674"/>
        <end position="1749"/>
    </location>
</feature>
<dbReference type="InterPro" id="IPR020806">
    <property type="entry name" value="PKS_PP-bd"/>
</dbReference>
<gene>
    <name evidence="8" type="ORF">V1634_16725</name>
</gene>
<accession>A0ABU7SFE6</accession>
<dbReference type="Gene3D" id="3.40.50.12780">
    <property type="entry name" value="N-terminal domain of ligase-like"/>
    <property type="match status" value="2"/>
</dbReference>
<dbReference type="SUPFAM" id="SSF47336">
    <property type="entry name" value="ACP-like"/>
    <property type="match status" value="2"/>
</dbReference>
<dbReference type="InterPro" id="IPR000873">
    <property type="entry name" value="AMP-dep_synth/lig_dom"/>
</dbReference>
<keyword evidence="2" id="KW-0596">Phosphopantetheine</keyword>
<dbReference type="InterPro" id="IPR036736">
    <property type="entry name" value="ACP-like_sf"/>
</dbReference>
<dbReference type="InterPro" id="IPR042099">
    <property type="entry name" value="ANL_N_sf"/>
</dbReference>
<dbReference type="InterPro" id="IPR001242">
    <property type="entry name" value="Condensation_dom"/>
</dbReference>
<dbReference type="SUPFAM" id="SSF52777">
    <property type="entry name" value="CoA-dependent acyltransferases"/>
    <property type="match status" value="2"/>
</dbReference>
<dbReference type="InterPro" id="IPR020845">
    <property type="entry name" value="AMP-binding_CS"/>
</dbReference>
<dbReference type="SUPFAM" id="SSF56801">
    <property type="entry name" value="Acetyl-CoA synthetase-like"/>
    <property type="match status" value="2"/>
</dbReference>
<dbReference type="CDD" id="cd05930">
    <property type="entry name" value="A_NRPS"/>
    <property type="match status" value="1"/>
</dbReference>
<evidence type="ECO:0000256" key="1">
    <source>
        <dbReference type="ARBA" id="ARBA00001957"/>
    </source>
</evidence>
<dbReference type="PROSITE" id="PS50075">
    <property type="entry name" value="CARRIER"/>
    <property type="match status" value="2"/>
</dbReference>
<evidence type="ECO:0000256" key="4">
    <source>
        <dbReference type="ARBA" id="ARBA00022832"/>
    </source>
</evidence>
<feature type="domain" description="Carrier" evidence="7">
    <location>
        <begin position="594"/>
        <end position="668"/>
    </location>
</feature>
<keyword evidence="4" id="KW-0276">Fatty acid metabolism</keyword>
<dbReference type="PANTHER" id="PTHR45527">
    <property type="entry name" value="NONRIBOSOMAL PEPTIDE SYNTHETASE"/>
    <property type="match status" value="1"/>
</dbReference>
<evidence type="ECO:0000256" key="3">
    <source>
        <dbReference type="ARBA" id="ARBA00022553"/>
    </source>
</evidence>
<evidence type="ECO:0000256" key="2">
    <source>
        <dbReference type="ARBA" id="ARBA00022450"/>
    </source>
</evidence>
<dbReference type="NCBIfam" id="TIGR01733">
    <property type="entry name" value="AA-adenyl-dom"/>
    <property type="match status" value="1"/>
</dbReference>
<dbReference type="InterPro" id="IPR025110">
    <property type="entry name" value="AMP-bd_C"/>
</dbReference>
<dbReference type="InterPro" id="IPR040097">
    <property type="entry name" value="FAAL/FAAC"/>
</dbReference>
<dbReference type="CDD" id="cd19531">
    <property type="entry name" value="LCL_NRPS-like"/>
    <property type="match status" value="1"/>
</dbReference>
<evidence type="ECO:0000256" key="5">
    <source>
        <dbReference type="ARBA" id="ARBA00023098"/>
    </source>
</evidence>
<dbReference type="Pfam" id="PF00668">
    <property type="entry name" value="Condensation"/>
    <property type="match status" value="1"/>
</dbReference>
<dbReference type="Pfam" id="PF00501">
    <property type="entry name" value="AMP-binding"/>
    <property type="match status" value="2"/>
</dbReference>
<organism evidence="8 9">
    <name type="scientific">Plantactinospora veratri</name>
    <dbReference type="NCBI Taxonomy" id="1436122"/>
    <lineage>
        <taxon>Bacteria</taxon>
        <taxon>Bacillati</taxon>
        <taxon>Actinomycetota</taxon>
        <taxon>Actinomycetes</taxon>
        <taxon>Micromonosporales</taxon>
        <taxon>Micromonosporaceae</taxon>
        <taxon>Plantactinospora</taxon>
    </lineage>
</organism>
<comment type="cofactor">
    <cofactor evidence="1">
        <name>pantetheine 4'-phosphate</name>
        <dbReference type="ChEBI" id="CHEBI:47942"/>
    </cofactor>
</comment>
<proteinExistence type="predicted"/>
<dbReference type="InterPro" id="IPR010071">
    <property type="entry name" value="AA_adenyl_dom"/>
</dbReference>
<dbReference type="SMART" id="SM01294">
    <property type="entry name" value="PKS_PP_betabranch"/>
    <property type="match status" value="1"/>
</dbReference>
<sequence length="1786" mass="188923">MTDVPAQHRSTLADVLRWRSEEQPERLAFAFLGDEPDTEVRWDYRTLDSRARAVAAALRDRCVPGDRALLLHPPGPEYVAALFGCWYAGIVAVPAYPPRAGTRTERLVAIADDARPAVALTTAALGDAVSDSWNGATIATDTLTDPAGGPASGLAGGATAALLQYTSGSTATPKGVLLSHDNLTANSTHIRRSFASGPESHAVVWLPPYHDMGLIGGLLQPVWAGFPVTLMAPTAFLRQPLRWLRAISDTRADCSGGPNFGYEMALRRIRPEQLAELDLRAWRVAFSGAEPVRADTLRRFAEYFAPCGFRADAFYPCYGLAEATLLVTGAPAGRPPVSARFDRDALAEGRAVPSAAGPELVGCGRSMPGQSVRVVEPQTAEVLPDGKVGEIWVSGPSVAQGYWDRPAETAHTFAARLAGETGERSWLRTGDLGFLHDGELFVTGRLKDLVILRGRNHYPQDIEATAQRADPVLRPDCGAAFGVPVDGEERLVVIQEVERGRTVDHAALTAAIRTRVAAEHDVVPYAVLLARPATIPRTTSGKVRRQRCRELYLAGELVGLAHDVLEPAPDGEVDEPSTVTPADLAAADPHTRRQIVTELVRLGAARVARQPAEKFDSARPLVSYGIDSVTAVGLQHRIETATGVPVAVGTLLGGGSTDDLVDEVLTGLDATAGPAAEPTTTGGPDGEPTPNQRALWTLQRILPDSTANNLGCAVRVTGGLDVPALHQALRDLVERHDALRTSYPSRGGVPVAVVHEALDGWFGHVDVTGLTSTALLQRCADDADRPFDLARGPLLRVRLYTGAGDPLLLLAAHHICLDLWSAELLLAELGERYRAALGGQSTTDRRPAPPYAGYAARHLRAVTGPGAEPARAYWAERLAGAPPRTVLPAPGLHPPVRRFQGATWHSDLPGDLVGRLRALAAAEGTTLFTLLLAAYTTLLHRHSGASDVVVGTPAGARVRPGDADVVGYVSNLLPLRTTVSGEPSFRTLLGQVRRELMAALERQEYPFALVADAVGGTHDLSHAPVFQTTFAVAAAHPGGDPALAGLVLGIPGQHGRLGPLEVDAVPLPRVATPFELTLTVAETPTGAVASWTYDTDRYDAGTVERVAEGYATLLAAAVDDPDQPVSRVPVMPAASREWLLSVVAGDRAAGTADIGGSVLDRLAGVVESSGPAVALTDGSGVSVSFAEVGELVGRLAGVLRSVGVVRESAVGVCVSRGVDLPVIVLAVWWAGGVYVPLDPSLPGRRLAEMAEAAGVSVLVSAVDGVAVPGFGGAVVDVSGGVAGLVAGSVVGGSVVVPVVPVVGQGAFVVFTSGSTGRPKGVVVEHGGLWNRLVWMWEGFGFGVGEVVCQKTSVGFVDSVWELVGGLLAGVRSVVVPDEVARDPVRLVDVLGRERVTRLWLVPSLLRAVLDAVPDLGSRLPELRMWVSSGEALPWSLWHRFHTAMPHARLFNLYGTSEIWDATWHDPYANPVSPVAASVPVGRPIRGVRVYVLDGVGGLVPVGVPGELWVGGVGVSRGYLGEPGLTADRFRPDPFGVSGGRMYRTGDLACVLPDGQVQFLGRVDHQVKVRGVRVEPAEVEAALERHPDVRTSAVVSHPDPAGRDRLVAYVVPAGDRRPTVTALRAYLHERLPDAFVPSTFVHLPELPRNASGKVDRPALPPPTGERPHLDGALVAPRSVVERRLTEIWAEVLGVDRIGVQDNFFDLGGTSLTLVEVHERIVAAFDVDMPVVRLFQNPTIQALVAHLDGGAAEGADRLHRGAEDAARRRRALAGGRARTARAAGTEPQ</sequence>
<dbReference type="Gene3D" id="3.30.559.10">
    <property type="entry name" value="Chloramphenicol acetyltransferase-like domain"/>
    <property type="match status" value="1"/>
</dbReference>
<dbReference type="Pfam" id="PF13193">
    <property type="entry name" value="AMP-binding_C"/>
    <property type="match status" value="1"/>
</dbReference>
<keyword evidence="3" id="KW-0597">Phosphoprotein</keyword>
<evidence type="ECO:0000256" key="6">
    <source>
        <dbReference type="SAM" id="MobiDB-lite"/>
    </source>
</evidence>
<comment type="caution">
    <text evidence="8">The sequence shown here is derived from an EMBL/GenBank/DDBJ whole genome shotgun (WGS) entry which is preliminary data.</text>
</comment>
<dbReference type="RefSeq" id="WP_331208752.1">
    <property type="nucleotide sequence ID" value="NZ_JAZGQL010000010.1"/>
</dbReference>
<name>A0ABU7SFE6_9ACTN</name>
<protein>
    <submittedName>
        <fullName evidence="8">Amino acid adenylation domain-containing protein</fullName>
    </submittedName>
</protein>
<dbReference type="PROSITE" id="PS00455">
    <property type="entry name" value="AMP_BINDING"/>
    <property type="match status" value="1"/>
</dbReference>
<dbReference type="CDD" id="cd05931">
    <property type="entry name" value="FAAL"/>
    <property type="match status" value="1"/>
</dbReference>
<evidence type="ECO:0000313" key="9">
    <source>
        <dbReference type="Proteomes" id="UP001339911"/>
    </source>
</evidence>
<evidence type="ECO:0000313" key="8">
    <source>
        <dbReference type="EMBL" id="MEE6308474.1"/>
    </source>
</evidence>
<dbReference type="EMBL" id="JAZGQL010000010">
    <property type="protein sequence ID" value="MEE6308474.1"/>
    <property type="molecule type" value="Genomic_DNA"/>
</dbReference>
<keyword evidence="9" id="KW-1185">Reference proteome</keyword>
<evidence type="ECO:0000259" key="7">
    <source>
        <dbReference type="PROSITE" id="PS50075"/>
    </source>
</evidence>
<dbReference type="Gene3D" id="3.30.559.30">
    <property type="entry name" value="Nonribosomal peptide synthetase, condensation domain"/>
    <property type="match status" value="1"/>
</dbReference>
<dbReference type="Proteomes" id="UP001339911">
    <property type="component" value="Unassembled WGS sequence"/>
</dbReference>
<feature type="region of interest" description="Disordered" evidence="6">
    <location>
        <begin position="669"/>
        <end position="690"/>
    </location>
</feature>
<dbReference type="InterPro" id="IPR023213">
    <property type="entry name" value="CAT-like_dom_sf"/>
</dbReference>
<dbReference type="InterPro" id="IPR009081">
    <property type="entry name" value="PP-bd_ACP"/>
</dbReference>
<dbReference type="Gene3D" id="1.10.1200.10">
    <property type="entry name" value="ACP-like"/>
    <property type="match status" value="2"/>
</dbReference>
<dbReference type="InterPro" id="IPR045851">
    <property type="entry name" value="AMP-bd_C_sf"/>
</dbReference>
<reference evidence="8 9" key="1">
    <citation type="submission" date="2024-01" db="EMBL/GenBank/DDBJ databases">
        <title>Genome insights into Plantactinospora veratri sp. nov.</title>
        <authorList>
            <person name="Wang L."/>
        </authorList>
    </citation>
    <scope>NUCLEOTIDE SEQUENCE [LARGE SCALE GENOMIC DNA]</scope>
    <source>
        <strain evidence="8 9">NEAU-FHS4</strain>
    </source>
</reference>
<keyword evidence="5" id="KW-0443">Lipid metabolism</keyword>
<dbReference type="Pfam" id="PF00550">
    <property type="entry name" value="PP-binding"/>
    <property type="match status" value="2"/>
</dbReference>
<dbReference type="Pfam" id="PF23024">
    <property type="entry name" value="AMP-dom_DIP2-like"/>
    <property type="match status" value="1"/>
</dbReference>